<accession>A0A314YCK1</accession>
<organism evidence="1 2">
    <name type="scientific">Prunus yedoensis var. nudiflora</name>
    <dbReference type="NCBI Taxonomy" id="2094558"/>
    <lineage>
        <taxon>Eukaryota</taxon>
        <taxon>Viridiplantae</taxon>
        <taxon>Streptophyta</taxon>
        <taxon>Embryophyta</taxon>
        <taxon>Tracheophyta</taxon>
        <taxon>Spermatophyta</taxon>
        <taxon>Magnoliopsida</taxon>
        <taxon>eudicotyledons</taxon>
        <taxon>Gunneridae</taxon>
        <taxon>Pentapetalae</taxon>
        <taxon>rosids</taxon>
        <taxon>fabids</taxon>
        <taxon>Rosales</taxon>
        <taxon>Rosaceae</taxon>
        <taxon>Amygdaloideae</taxon>
        <taxon>Amygdaleae</taxon>
        <taxon>Prunus</taxon>
    </lineage>
</organism>
<dbReference type="EMBL" id="PJQY01000997">
    <property type="protein sequence ID" value="PQQ06155.1"/>
    <property type="molecule type" value="Genomic_DNA"/>
</dbReference>
<keyword evidence="2" id="KW-1185">Reference proteome</keyword>
<dbReference type="AlphaFoldDB" id="A0A314YCK1"/>
<gene>
    <name evidence="1" type="ORF">Pyn_02844</name>
</gene>
<evidence type="ECO:0000313" key="2">
    <source>
        <dbReference type="Proteomes" id="UP000250321"/>
    </source>
</evidence>
<dbReference type="OrthoDB" id="10346163at2759"/>
<evidence type="ECO:0000313" key="1">
    <source>
        <dbReference type="EMBL" id="PQQ06155.1"/>
    </source>
</evidence>
<proteinExistence type="predicted"/>
<sequence>MSTPLKPDAYVLASLMEYHFKELDLIPELFLLNKEEMLLILEKCFSHSCLEKALAEQTAVDKSDSADKINPSPVDSALLKDCVAQVRVANNKRFIKIVHCYLLKAGKEKDAQEYLEKASPASWVDHLESVKMWNYLTLPFQVLKVMEDMGLCTNPLSFCMPPAPPEVFPTPAPGWSPGKATADGNIPVPCIRGLIDSLDEAGIVPETEDSPSTAVEPNSVGLVLHIGEVTDRSMMDAAAEDKKKKGVMKVESLLAQTKHYTLILFSFFFL</sequence>
<reference evidence="1 2" key="1">
    <citation type="submission" date="2018-02" db="EMBL/GenBank/DDBJ databases">
        <title>Draft genome of wild Prunus yedoensis var. nudiflora.</title>
        <authorList>
            <person name="Baek S."/>
            <person name="Kim J.-H."/>
            <person name="Choi K."/>
            <person name="Kim G.-B."/>
            <person name="Cho A."/>
            <person name="Jang H."/>
            <person name="Shin C.-H."/>
            <person name="Yu H.-J."/>
            <person name="Mun J.-H."/>
        </authorList>
    </citation>
    <scope>NUCLEOTIDE SEQUENCE [LARGE SCALE GENOMIC DNA]</scope>
    <source>
        <strain evidence="2">cv. Jeju island</strain>
        <tissue evidence="1">Leaf</tissue>
    </source>
</reference>
<dbReference type="Proteomes" id="UP000250321">
    <property type="component" value="Unassembled WGS sequence"/>
</dbReference>
<name>A0A314YCK1_PRUYE</name>
<comment type="caution">
    <text evidence="1">The sequence shown here is derived from an EMBL/GenBank/DDBJ whole genome shotgun (WGS) entry which is preliminary data.</text>
</comment>
<protein>
    <submittedName>
        <fullName evidence="1">Uncharacterized protein</fullName>
    </submittedName>
</protein>